<accession>A0AAT9G7N5</accession>
<dbReference type="Pfam" id="PF10871">
    <property type="entry name" value="DUF2748"/>
    <property type="match status" value="1"/>
</dbReference>
<evidence type="ECO:0000313" key="1">
    <source>
        <dbReference type="EMBL" id="BFD45804.1"/>
    </source>
</evidence>
<sequence length="442" mass="51134">MSSIYHILDKIPAIYPEDMQIEYEQLAQQLIKSGKLRIDTDNSCNFARFSDPKFNISLMVSKEEITEPNLIEQTNQLFRYLYKSSISNKKLASIYTDLKKQIQKLQPVNQLVTERLARIFVQSAHPIVIRWLLHDKVQVFITYSHNIGDMMDIVDWQRSGSNSGMQSTDGKNVAVFVSCGGNPFAENDKNHPTYGDGWAAVARLQIIAGQELGHFADIKRDASGRQISRHSANFFGTKATPHVRQDRIDDIINCDKLLATLLSIGMRQMIIYEEKIKFYNKNKIHGIRVYWAKLLGLIHKQKFLFSVNRKGLLFIKRFAREQYMGLMIRAMIEDMKFNLAPVADVYKNSNPEIEETIACIEALARVPQQVMKWGYLTTMATMQGLYKVYYSEVIPSLISNYVLMTKQSYKRNMSKPRSLANFFHKINIFREKKLAFKQVREV</sequence>
<dbReference type="EMBL" id="AP029170">
    <property type="protein sequence ID" value="BFD45804.1"/>
    <property type="molecule type" value="Genomic_DNA"/>
</dbReference>
<proteinExistence type="predicted"/>
<gene>
    <name evidence="1" type="ORF">DMENIID0002_04500</name>
</gene>
<reference evidence="1" key="1">
    <citation type="submission" date="2024-01" db="EMBL/GenBank/DDBJ databases">
        <title>Sequencing the genomes of a sandfly, Sergentomyia squamirostris, and its two endosymbionts.</title>
        <authorList>
            <person name="Itokawa K."/>
            <person name="Sanjoba C."/>
        </authorList>
    </citation>
    <scope>NUCLEOTIDE SEQUENCE</scope>
    <source>
        <strain evidence="1">RiSSQ</strain>
    </source>
</reference>
<name>A0AAT9G7N5_9RICK</name>
<protein>
    <submittedName>
        <fullName evidence="1">DUF2748 family protein</fullName>
    </submittedName>
</protein>
<dbReference type="AlphaFoldDB" id="A0AAT9G7N5"/>
<dbReference type="InterPro" id="IPR020183">
    <property type="entry name" value="Uncharacterised_RC0048"/>
</dbReference>
<organism evidence="1">
    <name type="scientific">Candidatus Tisiphia endosymbiont of Sergentomyia squamirostris</name>
    <dbReference type="NCBI Taxonomy" id="3113639"/>
    <lineage>
        <taxon>Bacteria</taxon>
        <taxon>Pseudomonadati</taxon>
        <taxon>Pseudomonadota</taxon>
        <taxon>Alphaproteobacteria</taxon>
        <taxon>Rickettsiales</taxon>
        <taxon>Rickettsiaceae</taxon>
        <taxon>Rickettsieae</taxon>
        <taxon>Candidatus Tisiphia</taxon>
    </lineage>
</organism>